<feature type="signal peptide" evidence="2">
    <location>
        <begin position="1"/>
        <end position="24"/>
    </location>
</feature>
<accession>A0A2B4R9W1</accession>
<dbReference type="CDD" id="cd00096">
    <property type="entry name" value="Ig"/>
    <property type="match status" value="1"/>
</dbReference>
<dbReference type="PROSITE" id="PS50835">
    <property type="entry name" value="IG_LIKE"/>
    <property type="match status" value="1"/>
</dbReference>
<dbReference type="InterPro" id="IPR036116">
    <property type="entry name" value="FN3_sf"/>
</dbReference>
<dbReference type="Proteomes" id="UP000225706">
    <property type="component" value="Unassembled WGS sequence"/>
</dbReference>
<evidence type="ECO:0000259" key="4">
    <source>
        <dbReference type="PROSITE" id="PS50853"/>
    </source>
</evidence>
<dbReference type="PANTHER" id="PTHR13817">
    <property type="entry name" value="TITIN"/>
    <property type="match status" value="1"/>
</dbReference>
<keyword evidence="1" id="KW-0677">Repeat</keyword>
<dbReference type="SUPFAM" id="SSF49265">
    <property type="entry name" value="Fibronectin type III"/>
    <property type="match status" value="1"/>
</dbReference>
<feature type="chain" id="PRO_5012202770" evidence="2">
    <location>
        <begin position="25"/>
        <end position="447"/>
    </location>
</feature>
<dbReference type="Pfam" id="PF00041">
    <property type="entry name" value="fn3"/>
    <property type="match status" value="1"/>
</dbReference>
<dbReference type="OrthoDB" id="5979002at2759"/>
<name>A0A2B4R9W1_STYPI</name>
<dbReference type="SMART" id="SM00060">
    <property type="entry name" value="FN3"/>
    <property type="match status" value="1"/>
</dbReference>
<comment type="caution">
    <text evidence="5">The sequence shown here is derived from an EMBL/GenBank/DDBJ whole genome shotgun (WGS) entry which is preliminary data.</text>
</comment>
<keyword evidence="2" id="KW-0732">Signal</keyword>
<dbReference type="InterPro" id="IPR003599">
    <property type="entry name" value="Ig_sub"/>
</dbReference>
<dbReference type="AlphaFoldDB" id="A0A2B4R9W1"/>
<dbReference type="InterPro" id="IPR036179">
    <property type="entry name" value="Ig-like_dom_sf"/>
</dbReference>
<keyword evidence="6" id="KW-1185">Reference proteome</keyword>
<reference evidence="6" key="1">
    <citation type="journal article" date="2017" name="bioRxiv">
        <title>Comparative analysis of the genomes of Stylophora pistillata and Acropora digitifera provides evidence for extensive differences between species of corals.</title>
        <authorList>
            <person name="Voolstra C.R."/>
            <person name="Li Y."/>
            <person name="Liew Y.J."/>
            <person name="Baumgarten S."/>
            <person name="Zoccola D."/>
            <person name="Flot J.-F."/>
            <person name="Tambutte S."/>
            <person name="Allemand D."/>
            <person name="Aranda M."/>
        </authorList>
    </citation>
    <scope>NUCLEOTIDE SEQUENCE [LARGE SCALE GENOMIC DNA]</scope>
</reference>
<evidence type="ECO:0000259" key="3">
    <source>
        <dbReference type="PROSITE" id="PS50835"/>
    </source>
</evidence>
<dbReference type="Gene3D" id="2.60.40.10">
    <property type="entry name" value="Immunoglobulins"/>
    <property type="match status" value="2"/>
</dbReference>
<dbReference type="EMBL" id="LSMT01000936">
    <property type="protein sequence ID" value="PFX13599.1"/>
    <property type="molecule type" value="Genomic_DNA"/>
</dbReference>
<sequence>MNSFVCSQIKTIGLFVTLFAHAASQDTVYFSTKPKDKEIFVGKDVQFDWEYVVEDVQEVGFGVVVEKNNVAILVKTEKGTIQNNLDQSVEWIRNRVEIVPDKRASFKIRNVELEDSTTFFCQVRYGIGKTESDTVKLSVVDLLINESASDTSEESWLNQKITVVCAVKIPEGHKARFSWMHIPSNRTVPKRLHDDTGSKSYLTMITKQDVEFETLQCRAENRATVKYHKIDIKKLNLLINESASDTSEESWLNHKITVVCAVKIPEGHKATFSWMHIPSNRTVPKRLHDDTGSKSYLSMITKRDVEFETLQCRAENRVTVKYHKIDIKKLIGPPSSPRNLKTQRGFDQESAKIYVHLKWDPPSTDGGTEIKHYVVQYVAEGLPWKSPNTAKTTSTEYCGLRLPNGKYNARVRAQNKAGLGPTSNEVLIDLDWTKCRPRWENLGRFQY</sequence>
<feature type="domain" description="Ig-like" evidence="3">
    <location>
        <begin position="88"/>
        <end position="138"/>
    </location>
</feature>
<evidence type="ECO:0000256" key="2">
    <source>
        <dbReference type="SAM" id="SignalP"/>
    </source>
</evidence>
<dbReference type="InterPro" id="IPR050964">
    <property type="entry name" value="Striated_Muscle_Regulatory"/>
</dbReference>
<dbReference type="InterPro" id="IPR003961">
    <property type="entry name" value="FN3_dom"/>
</dbReference>
<proteinExistence type="predicted"/>
<dbReference type="PANTHER" id="PTHR13817:SF73">
    <property type="entry name" value="FIBRONECTIN TYPE-III DOMAIN-CONTAINING PROTEIN"/>
    <property type="match status" value="1"/>
</dbReference>
<dbReference type="SMART" id="SM00409">
    <property type="entry name" value="IG"/>
    <property type="match status" value="1"/>
</dbReference>
<evidence type="ECO:0000313" key="5">
    <source>
        <dbReference type="EMBL" id="PFX13599.1"/>
    </source>
</evidence>
<evidence type="ECO:0000313" key="6">
    <source>
        <dbReference type="Proteomes" id="UP000225706"/>
    </source>
</evidence>
<dbReference type="SUPFAM" id="SSF48726">
    <property type="entry name" value="Immunoglobulin"/>
    <property type="match status" value="1"/>
</dbReference>
<protein>
    <submittedName>
        <fullName evidence="5">Titin</fullName>
    </submittedName>
</protein>
<dbReference type="PROSITE" id="PS50853">
    <property type="entry name" value="FN3"/>
    <property type="match status" value="1"/>
</dbReference>
<evidence type="ECO:0000256" key="1">
    <source>
        <dbReference type="ARBA" id="ARBA00022737"/>
    </source>
</evidence>
<dbReference type="CDD" id="cd00063">
    <property type="entry name" value="FN3"/>
    <property type="match status" value="1"/>
</dbReference>
<dbReference type="InterPro" id="IPR007110">
    <property type="entry name" value="Ig-like_dom"/>
</dbReference>
<gene>
    <name evidence="5" type="primary">TTN</name>
    <name evidence="5" type="ORF">AWC38_SpisGene22305</name>
</gene>
<feature type="domain" description="Fibronectin type-III" evidence="4">
    <location>
        <begin position="336"/>
        <end position="433"/>
    </location>
</feature>
<organism evidence="5 6">
    <name type="scientific">Stylophora pistillata</name>
    <name type="common">Smooth cauliflower coral</name>
    <dbReference type="NCBI Taxonomy" id="50429"/>
    <lineage>
        <taxon>Eukaryota</taxon>
        <taxon>Metazoa</taxon>
        <taxon>Cnidaria</taxon>
        <taxon>Anthozoa</taxon>
        <taxon>Hexacorallia</taxon>
        <taxon>Scleractinia</taxon>
        <taxon>Astrocoeniina</taxon>
        <taxon>Pocilloporidae</taxon>
        <taxon>Stylophora</taxon>
    </lineage>
</organism>
<dbReference type="STRING" id="50429.A0A2B4R9W1"/>
<dbReference type="InterPro" id="IPR013783">
    <property type="entry name" value="Ig-like_fold"/>
</dbReference>